<comment type="similarity">
    <text evidence="1">Belongs to the LysR transcriptional regulatory family.</text>
</comment>
<dbReference type="PANTHER" id="PTHR30293">
    <property type="entry name" value="TRANSCRIPTIONAL REGULATORY PROTEIN NAC-RELATED"/>
    <property type="match status" value="1"/>
</dbReference>
<evidence type="ECO:0000313" key="8">
    <source>
        <dbReference type="Proteomes" id="UP001224682"/>
    </source>
</evidence>
<name>A0ABU0BGH3_9HYPH</name>
<keyword evidence="5" id="KW-0804">Transcription</keyword>
<keyword evidence="2" id="KW-0805">Transcription regulation</keyword>
<dbReference type="InterPro" id="IPR036388">
    <property type="entry name" value="WH-like_DNA-bd_sf"/>
</dbReference>
<dbReference type="SUPFAM" id="SSF53850">
    <property type="entry name" value="Periplasmic binding protein-like II"/>
    <property type="match status" value="1"/>
</dbReference>
<evidence type="ECO:0000259" key="6">
    <source>
        <dbReference type="PROSITE" id="PS50931"/>
    </source>
</evidence>
<comment type="caution">
    <text evidence="7">The sequence shown here is derived from an EMBL/GenBank/DDBJ whole genome shotgun (WGS) entry which is preliminary data.</text>
</comment>
<organism evidence="7 8">
    <name type="scientific">Ancylobacter polymorphus</name>
    <dbReference type="NCBI Taxonomy" id="223390"/>
    <lineage>
        <taxon>Bacteria</taxon>
        <taxon>Pseudomonadati</taxon>
        <taxon>Pseudomonadota</taxon>
        <taxon>Alphaproteobacteria</taxon>
        <taxon>Hyphomicrobiales</taxon>
        <taxon>Xanthobacteraceae</taxon>
        <taxon>Ancylobacter</taxon>
    </lineage>
</organism>
<dbReference type="Proteomes" id="UP001224682">
    <property type="component" value="Unassembled WGS sequence"/>
</dbReference>
<dbReference type="InterPro" id="IPR036390">
    <property type="entry name" value="WH_DNA-bd_sf"/>
</dbReference>
<keyword evidence="3" id="KW-0238">DNA-binding</keyword>
<evidence type="ECO:0000313" key="7">
    <source>
        <dbReference type="EMBL" id="MDQ0304940.1"/>
    </source>
</evidence>
<dbReference type="Gene3D" id="1.10.10.10">
    <property type="entry name" value="Winged helix-like DNA-binding domain superfamily/Winged helix DNA-binding domain"/>
    <property type="match status" value="1"/>
</dbReference>
<reference evidence="7 8" key="1">
    <citation type="submission" date="2023-07" db="EMBL/GenBank/DDBJ databases">
        <title>Genomic Encyclopedia of Type Strains, Phase IV (KMG-IV): sequencing the most valuable type-strain genomes for metagenomic binning, comparative biology and taxonomic classification.</title>
        <authorList>
            <person name="Goeker M."/>
        </authorList>
    </citation>
    <scope>NUCLEOTIDE SEQUENCE [LARGE SCALE GENOMIC DNA]</scope>
    <source>
        <strain evidence="7 8">DSM 2457</strain>
    </source>
</reference>
<dbReference type="EMBL" id="JAUSUI010000010">
    <property type="protein sequence ID" value="MDQ0304940.1"/>
    <property type="molecule type" value="Genomic_DNA"/>
</dbReference>
<dbReference type="InterPro" id="IPR000847">
    <property type="entry name" value="LysR_HTH_N"/>
</dbReference>
<feature type="domain" description="HTH lysR-type" evidence="6">
    <location>
        <begin position="1"/>
        <end position="34"/>
    </location>
</feature>
<dbReference type="Gene3D" id="3.40.190.10">
    <property type="entry name" value="Periplasmic binding protein-like II"/>
    <property type="match status" value="2"/>
</dbReference>
<evidence type="ECO:0000256" key="1">
    <source>
        <dbReference type="ARBA" id="ARBA00009437"/>
    </source>
</evidence>
<dbReference type="Pfam" id="PF00126">
    <property type="entry name" value="HTH_1"/>
    <property type="match status" value="1"/>
</dbReference>
<keyword evidence="8" id="KW-1185">Reference proteome</keyword>
<evidence type="ECO:0000256" key="5">
    <source>
        <dbReference type="ARBA" id="ARBA00023163"/>
    </source>
</evidence>
<evidence type="ECO:0000256" key="3">
    <source>
        <dbReference type="ARBA" id="ARBA00023125"/>
    </source>
</evidence>
<gene>
    <name evidence="7" type="ORF">J2S75_003990</name>
</gene>
<accession>A0ABU0BGH3</accession>
<sequence length="290" mass="31469">MNISQTALGLQLRNLEMTLGVELLVRHSRGITVTKAGELLYRRGIGILRLVDETKNELAALAGPGREHVVLGLTPSIMRLVGADSMVNFKAELPDLSISLVEQMSFVLRDILMRDEVDLALLYDLAEGTGSLRLPLAEERLLFITANDSSFPSGPVQFKDAIASSLALASDRDHIWRAVHRAAATFPLPVNISFDVQSLDTIKTLVARGLATSIVPYGAFGEDIESGAVQAHTIEAPAIKRTLFLVGSPNRRALRQEAELLGFIDRMVDTLVSRSPHAAIIGRCASDRAP</sequence>
<evidence type="ECO:0000256" key="2">
    <source>
        <dbReference type="ARBA" id="ARBA00023015"/>
    </source>
</evidence>
<dbReference type="SUPFAM" id="SSF46785">
    <property type="entry name" value="Winged helix' DNA-binding domain"/>
    <property type="match status" value="1"/>
</dbReference>
<proteinExistence type="inferred from homology"/>
<dbReference type="InterPro" id="IPR005119">
    <property type="entry name" value="LysR_subst-bd"/>
</dbReference>
<protein>
    <submittedName>
        <fullName evidence="7">LysR family nitrogen assimilation transcriptional regulator</fullName>
    </submittedName>
</protein>
<evidence type="ECO:0000256" key="4">
    <source>
        <dbReference type="ARBA" id="ARBA00023159"/>
    </source>
</evidence>
<dbReference type="Pfam" id="PF03466">
    <property type="entry name" value="LysR_substrate"/>
    <property type="match status" value="1"/>
</dbReference>
<dbReference type="PROSITE" id="PS50931">
    <property type="entry name" value="HTH_LYSR"/>
    <property type="match status" value="1"/>
</dbReference>
<keyword evidence="4" id="KW-0010">Activator</keyword>
<dbReference type="PANTHER" id="PTHR30293:SF0">
    <property type="entry name" value="NITROGEN ASSIMILATION REGULATORY PROTEIN NAC"/>
    <property type="match status" value="1"/>
</dbReference>